<keyword evidence="1" id="KW-0175">Coiled coil</keyword>
<accession>A0A2V4A492</accession>
<gene>
    <name evidence="3" type="ORF">DF185_01080</name>
</gene>
<dbReference type="InterPro" id="IPR046228">
    <property type="entry name" value="DUF6261"/>
</dbReference>
<dbReference type="RefSeq" id="WP_110358876.1">
    <property type="nucleotide sequence ID" value="NZ_QFLI01000001.1"/>
</dbReference>
<dbReference type="OrthoDB" id="1115831at2"/>
<evidence type="ECO:0000313" key="4">
    <source>
        <dbReference type="Proteomes" id="UP000248079"/>
    </source>
</evidence>
<name>A0A2V4A492_9BACT</name>
<evidence type="ECO:0000256" key="1">
    <source>
        <dbReference type="SAM" id="Coils"/>
    </source>
</evidence>
<dbReference type="Pfam" id="PF19775">
    <property type="entry name" value="DUF6261"/>
    <property type="match status" value="1"/>
</dbReference>
<keyword evidence="4" id="KW-1185">Reference proteome</keyword>
<comment type="caution">
    <text evidence="3">The sequence shown here is derived from an EMBL/GenBank/DDBJ whole genome shotgun (WGS) entry which is preliminary data.</text>
</comment>
<dbReference type="AlphaFoldDB" id="A0A2V4A492"/>
<dbReference type="EMBL" id="QFLI01000001">
    <property type="protein sequence ID" value="PXY02717.1"/>
    <property type="molecule type" value="Genomic_DNA"/>
</dbReference>
<feature type="coiled-coil region" evidence="1">
    <location>
        <begin position="151"/>
        <end position="178"/>
    </location>
</feature>
<organism evidence="3 4">
    <name type="scientific">Marinifilum breve</name>
    <dbReference type="NCBI Taxonomy" id="2184082"/>
    <lineage>
        <taxon>Bacteria</taxon>
        <taxon>Pseudomonadati</taxon>
        <taxon>Bacteroidota</taxon>
        <taxon>Bacteroidia</taxon>
        <taxon>Marinilabiliales</taxon>
        <taxon>Marinifilaceae</taxon>
    </lineage>
</organism>
<reference evidence="3 4" key="1">
    <citation type="submission" date="2018-05" db="EMBL/GenBank/DDBJ databases">
        <title>Marinifilum breve JC075T sp. nov., a marine bacterium isolated from Yongle Blue Hole in the South China Sea.</title>
        <authorList>
            <person name="Fu T."/>
        </authorList>
    </citation>
    <scope>NUCLEOTIDE SEQUENCE [LARGE SCALE GENOMIC DNA]</scope>
    <source>
        <strain evidence="3 4">JC075</strain>
    </source>
</reference>
<evidence type="ECO:0000313" key="3">
    <source>
        <dbReference type="EMBL" id="PXY02717.1"/>
    </source>
</evidence>
<sequence>MSTSIYFYCNGDEVNSIGKTIETESEKIDTSEDPIFTQIIAEEKQERSVLENSIKYNKRGSVSKELKELDDIFDNDFTCLKGFIIANRNMTSEEIANDANEIWDLMGKYNRQLHNLSLEGQFTNANILFSKLEEPVMKAKIDKMIGVSDCLVKAKASLNNAELCYEELNAQESQIEEVIAPSSQKNILRNIINEKLLPHLNNWNMVQPDKYGALLDAIERRIEEVNAKARARKTRNANDGIEDETTED</sequence>
<proteinExistence type="predicted"/>
<protein>
    <submittedName>
        <fullName evidence="3">Uncharacterized protein</fullName>
    </submittedName>
</protein>
<evidence type="ECO:0000256" key="2">
    <source>
        <dbReference type="SAM" id="MobiDB-lite"/>
    </source>
</evidence>
<feature type="region of interest" description="Disordered" evidence="2">
    <location>
        <begin position="229"/>
        <end position="248"/>
    </location>
</feature>
<dbReference type="Proteomes" id="UP000248079">
    <property type="component" value="Unassembled WGS sequence"/>
</dbReference>